<protein>
    <submittedName>
        <fullName evidence="1">Uncharacterized protein</fullName>
    </submittedName>
</protein>
<organism evidence="1 2">
    <name type="scientific">Yarrowia lipolytica</name>
    <name type="common">Candida lipolytica</name>
    <dbReference type="NCBI Taxonomy" id="4952"/>
    <lineage>
        <taxon>Eukaryota</taxon>
        <taxon>Fungi</taxon>
        <taxon>Dikarya</taxon>
        <taxon>Ascomycota</taxon>
        <taxon>Saccharomycotina</taxon>
        <taxon>Dipodascomycetes</taxon>
        <taxon>Dipodascales</taxon>
        <taxon>Dipodascales incertae sedis</taxon>
        <taxon>Yarrowia</taxon>
    </lineage>
</organism>
<dbReference type="Proteomes" id="UP000182444">
    <property type="component" value="Chromosome 1E"/>
</dbReference>
<proteinExistence type="predicted"/>
<dbReference type="VEuPathDB" id="FungiDB:YALI1_E29900g"/>
<sequence length="94" mass="10204">MSRQVRYAVHHPSAINQSPLRQVPTKTKLASSAECHLILSLIQSHSNAQRGLINGSNVASDDRGCVCMFPVSSACVVGLCRHPVPLLSPFELRL</sequence>
<evidence type="ECO:0000313" key="2">
    <source>
        <dbReference type="Proteomes" id="UP000182444"/>
    </source>
</evidence>
<name>A0A1D8NJX5_YARLL</name>
<dbReference type="RefSeq" id="XP_068139228.1">
    <property type="nucleotide sequence ID" value="XM_068283127.1"/>
</dbReference>
<accession>A0A1D8NJX5</accession>
<reference evidence="1 2" key="1">
    <citation type="journal article" date="2016" name="PLoS ONE">
        <title>Sequence Assembly of Yarrowia lipolytica Strain W29/CLIB89 Shows Transposable Element Diversity.</title>
        <authorList>
            <person name="Magnan C."/>
            <person name="Yu J."/>
            <person name="Chang I."/>
            <person name="Jahn E."/>
            <person name="Kanomata Y."/>
            <person name="Wu J."/>
            <person name="Zeller M."/>
            <person name="Oakes M."/>
            <person name="Baldi P."/>
            <person name="Sandmeyer S."/>
        </authorList>
    </citation>
    <scope>NUCLEOTIDE SEQUENCE [LARGE SCALE GENOMIC DNA]</scope>
    <source>
        <strain evidence="2">CLIB89(W29)</strain>
    </source>
</reference>
<dbReference type="EMBL" id="CP017557">
    <property type="protein sequence ID" value="AOW05941.1"/>
    <property type="molecule type" value="Genomic_DNA"/>
</dbReference>
<evidence type="ECO:0000313" key="1">
    <source>
        <dbReference type="EMBL" id="AOW05941.1"/>
    </source>
</evidence>
<dbReference type="AlphaFoldDB" id="A0A1D8NJX5"/>
<dbReference type="GeneID" id="94583728"/>
<gene>
    <name evidence="1" type="ORF">YALI1_E29900g</name>
</gene>